<evidence type="ECO:0000313" key="2">
    <source>
        <dbReference type="EMBL" id="ERN04521.1"/>
    </source>
</evidence>
<dbReference type="HOGENOM" id="CLU_025294_0_0_1"/>
<dbReference type="Gene3D" id="1.10.8.430">
    <property type="entry name" value="Helical domain of apoptotic protease-activating factors"/>
    <property type="match status" value="1"/>
</dbReference>
<keyword evidence="3" id="KW-1185">Reference proteome</keyword>
<dbReference type="AlphaFoldDB" id="W1PA85"/>
<dbReference type="EMBL" id="KI394223">
    <property type="protein sequence ID" value="ERN04521.1"/>
    <property type="molecule type" value="Genomic_DNA"/>
</dbReference>
<sequence length="690" mass="76506">MDAQQIVSSATQIVSGMIGAVGALEQASRNLDAAPGKIRSLEEFMLELENLVGRVKQRHAQKVHNPQLENQIHSLHSLIERLQPNVRKVKKIVSQSTVKNWASVVWDSMVGDPLSKSIFSIRQDLNHWLELQHLTEDIERAIDSNAKRIGKSCLARQVASNPPKRFIHGAIELSLGQWCSRTACDGSNSKYRERLAKEISRFLVQIGCDKKILQETNGDLDAVCALLQETLVGKSILVFLDDVWEQDIVGRFAKLHGNDCKYLVTTRNEAVYEITEAEKVEISKDDLREISKAILLHHTLLTEEELPDLGERLLERCGHHPLTIAVMGKALRKETRPKKWENAINNLSTYATCAPGPVSYVNEKEAENVPVFGSFEFSLEAMPAHSKRLFIALAAVYLAEPAPEACLEALWYSLGQGSVFSLVVCKLVEGSLLIKDDSNPMYYVHDMVSLYFDSKVDEAVNILLTQSSSESAASVAPWLFSSGKEKVKIAAEEKLMSFLSISQERLGVVTLEAIVNALMASKSVSDLEASSASFRSIIGPRIVELISIGSPYIRASAARCMVNIFSRDDYCQYHQSLEDVSAIDKLANLLENCDNPVIQTDVSGVLAKLAEYGSQKTVNEVLLKIPMNKLAQLLDPDAEEGHDSLFTTLMSLAKAGKSKWRGCLPQALIRSLSNFLKAVLRLPNIMPWLP</sequence>
<dbReference type="InterPro" id="IPR002182">
    <property type="entry name" value="NB-ARC"/>
</dbReference>
<dbReference type="InterPro" id="IPR042197">
    <property type="entry name" value="Apaf_helical"/>
</dbReference>
<dbReference type="OMA" id="WEQDIVG"/>
<dbReference type="PANTHER" id="PTHR19851">
    <property type="entry name" value="OS02G0203500 PROTEIN"/>
    <property type="match status" value="1"/>
</dbReference>
<dbReference type="SUPFAM" id="SSF48371">
    <property type="entry name" value="ARM repeat"/>
    <property type="match status" value="1"/>
</dbReference>
<evidence type="ECO:0000313" key="3">
    <source>
        <dbReference type="Proteomes" id="UP000017836"/>
    </source>
</evidence>
<dbReference type="Gene3D" id="1.25.10.10">
    <property type="entry name" value="Leucine-rich Repeat Variant"/>
    <property type="match status" value="1"/>
</dbReference>
<protein>
    <recommendedName>
        <fullName evidence="1">NB-ARC domain-containing protein</fullName>
    </recommendedName>
</protein>
<accession>W1PA85</accession>
<evidence type="ECO:0000259" key="1">
    <source>
        <dbReference type="Pfam" id="PF00931"/>
    </source>
</evidence>
<reference evidence="3" key="1">
    <citation type="journal article" date="2013" name="Science">
        <title>The Amborella genome and the evolution of flowering plants.</title>
        <authorList>
            <consortium name="Amborella Genome Project"/>
        </authorList>
    </citation>
    <scope>NUCLEOTIDE SEQUENCE [LARGE SCALE GENOMIC DNA]</scope>
</reference>
<dbReference type="InterPro" id="IPR011989">
    <property type="entry name" value="ARM-like"/>
</dbReference>
<dbReference type="InterPro" id="IPR016024">
    <property type="entry name" value="ARM-type_fold"/>
</dbReference>
<dbReference type="InterPro" id="IPR027417">
    <property type="entry name" value="P-loop_NTPase"/>
</dbReference>
<dbReference type="GO" id="GO:0043531">
    <property type="term" value="F:ADP binding"/>
    <property type="evidence" value="ECO:0007669"/>
    <property type="project" value="InterPro"/>
</dbReference>
<dbReference type="Gene3D" id="3.40.50.300">
    <property type="entry name" value="P-loop containing nucleotide triphosphate hydrolases"/>
    <property type="match status" value="1"/>
</dbReference>
<dbReference type="SUPFAM" id="SSF52540">
    <property type="entry name" value="P-loop containing nucleoside triphosphate hydrolases"/>
    <property type="match status" value="1"/>
</dbReference>
<dbReference type="eggNOG" id="ENOG502QXP3">
    <property type="taxonomic scope" value="Eukaryota"/>
</dbReference>
<name>W1PA85_AMBTC</name>
<feature type="domain" description="NB-ARC" evidence="1">
    <location>
        <begin position="182"/>
        <end position="283"/>
    </location>
</feature>
<proteinExistence type="predicted"/>
<gene>
    <name evidence="2" type="ORF">AMTR_s00081p00135280</name>
</gene>
<dbReference type="Pfam" id="PF00931">
    <property type="entry name" value="NB-ARC"/>
    <property type="match status" value="1"/>
</dbReference>
<dbReference type="Proteomes" id="UP000017836">
    <property type="component" value="Unassembled WGS sequence"/>
</dbReference>
<organism evidence="2 3">
    <name type="scientific">Amborella trichopoda</name>
    <dbReference type="NCBI Taxonomy" id="13333"/>
    <lineage>
        <taxon>Eukaryota</taxon>
        <taxon>Viridiplantae</taxon>
        <taxon>Streptophyta</taxon>
        <taxon>Embryophyta</taxon>
        <taxon>Tracheophyta</taxon>
        <taxon>Spermatophyta</taxon>
        <taxon>Magnoliopsida</taxon>
        <taxon>Amborellales</taxon>
        <taxon>Amborellaceae</taxon>
        <taxon>Amborella</taxon>
    </lineage>
</organism>
<dbReference type="PANTHER" id="PTHR19851:SF7">
    <property type="entry name" value="F-BOX DOMAIN-CONTAINING PROTEIN"/>
    <property type="match status" value="1"/>
</dbReference>
<dbReference type="Gramene" id="ERN04521">
    <property type="protein sequence ID" value="ERN04521"/>
    <property type="gene ID" value="AMTR_s00081p00135280"/>
</dbReference>